<keyword evidence="3" id="KW-0720">Serine protease</keyword>
<dbReference type="GO" id="GO:0016020">
    <property type="term" value="C:membrane"/>
    <property type="evidence" value="ECO:0007669"/>
    <property type="project" value="TreeGrafter"/>
</dbReference>
<name>A0A3B0U9Z8_9ZZZZ</name>
<keyword evidence="2" id="KW-0378">Hydrolase</keyword>
<dbReference type="Pfam" id="PF00082">
    <property type="entry name" value="Peptidase_S8"/>
    <property type="match status" value="1"/>
</dbReference>
<dbReference type="PROSITE" id="PS51892">
    <property type="entry name" value="SUBTILASE"/>
    <property type="match status" value="1"/>
</dbReference>
<reference evidence="5" key="1">
    <citation type="submission" date="2018-06" db="EMBL/GenBank/DDBJ databases">
        <authorList>
            <person name="Zhirakovskaya E."/>
        </authorList>
    </citation>
    <scope>NUCLEOTIDE SEQUENCE</scope>
</reference>
<evidence type="ECO:0000313" key="5">
    <source>
        <dbReference type="EMBL" id="VAW27861.1"/>
    </source>
</evidence>
<dbReference type="AlphaFoldDB" id="A0A3B0U9Z8"/>
<evidence type="ECO:0000256" key="3">
    <source>
        <dbReference type="ARBA" id="ARBA00022825"/>
    </source>
</evidence>
<dbReference type="PANTHER" id="PTHR42884">
    <property type="entry name" value="PROPROTEIN CONVERTASE SUBTILISIN/KEXIN-RELATED"/>
    <property type="match status" value="1"/>
</dbReference>
<dbReference type="SUPFAM" id="SSF52743">
    <property type="entry name" value="Subtilisin-like"/>
    <property type="match status" value="1"/>
</dbReference>
<keyword evidence="1" id="KW-0645">Protease</keyword>
<protein>
    <recommendedName>
        <fullName evidence="4">Peptidase S8/S53 domain-containing protein</fullName>
    </recommendedName>
</protein>
<dbReference type="GO" id="GO:0016485">
    <property type="term" value="P:protein processing"/>
    <property type="evidence" value="ECO:0007669"/>
    <property type="project" value="TreeGrafter"/>
</dbReference>
<sequence>ARGPELDLVAPSGFRFGDVGVRTLDRMGVAGNNNGNYRNDFDGTSAACPVVAGVAALVLSANPNLTPQEVRDILINTAVDMGAGGFDNNFGFGRVNAFAAVEQAINQTATLSGISYLCDNQPQTVNLTNQLGANVAWSRSSNVRIISSNNQSATVEPRSSSSQGNGFVCANLGNGITRTTNFWVGAASYPSHTTGQVYVQGFYGQSSITLASDALYTFQSTSGQGNSGYTWHLPSGFSFNGSSTGSVAQIWTSSNGGNYTLVVRPVNPCGSEGGSRTLSIYIPSFGGGIGPDPNCPIPPCQVPHANNNSESDKVVYYDGYQNIVLRGFDSSSITHLYTLNGRKVLTSSDTQINVQGIRPGIYILLIDENGMVTRQRIFID</sequence>
<dbReference type="PROSITE" id="PS00138">
    <property type="entry name" value="SUBTILASE_SER"/>
    <property type="match status" value="1"/>
</dbReference>
<organism evidence="5">
    <name type="scientific">hydrothermal vent metagenome</name>
    <dbReference type="NCBI Taxonomy" id="652676"/>
    <lineage>
        <taxon>unclassified sequences</taxon>
        <taxon>metagenomes</taxon>
        <taxon>ecological metagenomes</taxon>
    </lineage>
</organism>
<evidence type="ECO:0000256" key="1">
    <source>
        <dbReference type="ARBA" id="ARBA00022670"/>
    </source>
</evidence>
<dbReference type="InterPro" id="IPR023828">
    <property type="entry name" value="Peptidase_S8_Ser-AS"/>
</dbReference>
<feature type="non-terminal residue" evidence="5">
    <location>
        <position position="1"/>
    </location>
</feature>
<accession>A0A3B0U9Z8</accession>
<evidence type="ECO:0000256" key="2">
    <source>
        <dbReference type="ARBA" id="ARBA00022801"/>
    </source>
</evidence>
<dbReference type="PANTHER" id="PTHR42884:SF14">
    <property type="entry name" value="NEUROENDOCRINE CONVERTASE 1"/>
    <property type="match status" value="1"/>
</dbReference>
<dbReference type="GO" id="GO:0004252">
    <property type="term" value="F:serine-type endopeptidase activity"/>
    <property type="evidence" value="ECO:0007669"/>
    <property type="project" value="InterPro"/>
</dbReference>
<dbReference type="Gene3D" id="3.40.50.200">
    <property type="entry name" value="Peptidase S8/S53 domain"/>
    <property type="match status" value="1"/>
</dbReference>
<proteinExistence type="predicted"/>
<dbReference type="InterPro" id="IPR036852">
    <property type="entry name" value="Peptidase_S8/S53_dom_sf"/>
</dbReference>
<feature type="domain" description="Peptidase S8/S53" evidence="4">
    <location>
        <begin position="3"/>
        <end position="93"/>
    </location>
</feature>
<evidence type="ECO:0000259" key="4">
    <source>
        <dbReference type="Pfam" id="PF00082"/>
    </source>
</evidence>
<gene>
    <name evidence="5" type="ORF">MNBD_BACTEROID06-1308</name>
</gene>
<dbReference type="EMBL" id="UOES01000314">
    <property type="protein sequence ID" value="VAW27861.1"/>
    <property type="molecule type" value="Genomic_DNA"/>
</dbReference>
<dbReference type="InterPro" id="IPR000209">
    <property type="entry name" value="Peptidase_S8/S53_dom"/>
</dbReference>